<comment type="catalytic activity">
    <reaction evidence="16">
        <text>L-tyrosyl-[protein] + ATP = O-phospho-L-tyrosyl-[protein] + ADP + H(+)</text>
        <dbReference type="Rhea" id="RHEA:10596"/>
        <dbReference type="Rhea" id="RHEA-COMP:10136"/>
        <dbReference type="Rhea" id="RHEA-COMP:20101"/>
        <dbReference type="ChEBI" id="CHEBI:15378"/>
        <dbReference type="ChEBI" id="CHEBI:30616"/>
        <dbReference type="ChEBI" id="CHEBI:46858"/>
        <dbReference type="ChEBI" id="CHEBI:61978"/>
        <dbReference type="ChEBI" id="CHEBI:456216"/>
        <dbReference type="EC" id="2.7.10.1"/>
    </reaction>
</comment>
<dbReference type="InterPro" id="IPR036941">
    <property type="entry name" value="Rcpt_L-dom_sf"/>
</dbReference>
<dbReference type="GO" id="GO:0043235">
    <property type="term" value="C:receptor complex"/>
    <property type="evidence" value="ECO:0007669"/>
    <property type="project" value="TreeGrafter"/>
</dbReference>
<dbReference type="InterPro" id="IPR011009">
    <property type="entry name" value="Kinase-like_dom_sf"/>
</dbReference>
<dbReference type="InterPro" id="IPR008266">
    <property type="entry name" value="Tyr_kinase_AS"/>
</dbReference>
<dbReference type="InterPro" id="IPR003961">
    <property type="entry name" value="FN3_dom"/>
</dbReference>
<dbReference type="CDD" id="cd00063">
    <property type="entry name" value="FN3"/>
    <property type="match status" value="1"/>
</dbReference>
<dbReference type="InterPro" id="IPR013783">
    <property type="entry name" value="Ig-like_fold"/>
</dbReference>
<keyword evidence="3" id="KW-0808">Transferase</keyword>
<dbReference type="InterPro" id="IPR036116">
    <property type="entry name" value="FN3_sf"/>
</dbReference>
<proteinExistence type="predicted"/>
<evidence type="ECO:0000256" key="4">
    <source>
        <dbReference type="ARBA" id="ARBA00022685"/>
    </source>
</evidence>
<keyword evidence="13" id="KW-0675">Receptor</keyword>
<feature type="domain" description="Protein kinase" evidence="19">
    <location>
        <begin position="771"/>
        <end position="1030"/>
    </location>
</feature>
<evidence type="ECO:0000256" key="9">
    <source>
        <dbReference type="ARBA" id="ARBA00022777"/>
    </source>
</evidence>
<dbReference type="Gene3D" id="3.80.20.20">
    <property type="entry name" value="Receptor L-domain"/>
    <property type="match status" value="1"/>
</dbReference>
<dbReference type="PROSITE" id="PS50853">
    <property type="entry name" value="FN3"/>
    <property type="match status" value="1"/>
</dbReference>
<dbReference type="Pfam" id="PF00041">
    <property type="entry name" value="fn3"/>
    <property type="match status" value="1"/>
</dbReference>
<keyword evidence="7" id="KW-0677">Repeat</keyword>
<gene>
    <name evidence="21" type="ORF">O3P69_008006</name>
</gene>
<dbReference type="InterPro" id="IPR020635">
    <property type="entry name" value="Tyr_kinase_cat_dom"/>
</dbReference>
<dbReference type="PANTHER" id="PTHR24416">
    <property type="entry name" value="TYROSINE-PROTEIN KINASE RECEPTOR"/>
    <property type="match status" value="1"/>
</dbReference>
<dbReference type="InterPro" id="IPR017441">
    <property type="entry name" value="Protein_kinase_ATP_BS"/>
</dbReference>
<evidence type="ECO:0000256" key="8">
    <source>
        <dbReference type="ARBA" id="ARBA00022741"/>
    </source>
</evidence>
<feature type="binding site" evidence="17">
    <location>
        <position position="802"/>
    </location>
    <ligand>
        <name>ATP</name>
        <dbReference type="ChEBI" id="CHEBI:30616"/>
    </ligand>
</feature>
<evidence type="ECO:0000256" key="14">
    <source>
        <dbReference type="ARBA" id="ARBA00023180"/>
    </source>
</evidence>
<dbReference type="PRINTS" id="PR00109">
    <property type="entry name" value="TYRKINASE"/>
</dbReference>
<comment type="subcellular location">
    <subcellularLocation>
        <location evidence="1">Membrane</location>
        <topology evidence="1">Single-pass type I membrane protein</topology>
    </subcellularLocation>
</comment>
<evidence type="ECO:0000256" key="1">
    <source>
        <dbReference type="ARBA" id="ARBA00004479"/>
    </source>
</evidence>
<dbReference type="PROSITE" id="PS50011">
    <property type="entry name" value="PROTEIN_KINASE_DOM"/>
    <property type="match status" value="1"/>
</dbReference>
<dbReference type="GO" id="GO:0007169">
    <property type="term" value="P:cell surface receptor protein tyrosine kinase signaling pathway"/>
    <property type="evidence" value="ECO:0007669"/>
    <property type="project" value="TreeGrafter"/>
</dbReference>
<evidence type="ECO:0000256" key="11">
    <source>
        <dbReference type="ARBA" id="ARBA00022989"/>
    </source>
</evidence>
<dbReference type="InterPro" id="IPR050122">
    <property type="entry name" value="RTK"/>
</dbReference>
<dbReference type="SUPFAM" id="SSF52058">
    <property type="entry name" value="L domain-like"/>
    <property type="match status" value="1"/>
</dbReference>
<feature type="region of interest" description="Disordered" evidence="18">
    <location>
        <begin position="1194"/>
        <end position="1245"/>
    </location>
</feature>
<keyword evidence="14" id="KW-0325">Glycoprotein</keyword>
<evidence type="ECO:0000256" key="3">
    <source>
        <dbReference type="ARBA" id="ARBA00022679"/>
    </source>
</evidence>
<evidence type="ECO:0000313" key="21">
    <source>
        <dbReference type="EMBL" id="KAK8380766.1"/>
    </source>
</evidence>
<dbReference type="PROSITE" id="PS00107">
    <property type="entry name" value="PROTEIN_KINASE_ATP"/>
    <property type="match status" value="1"/>
</dbReference>
<dbReference type="Gene3D" id="1.10.510.10">
    <property type="entry name" value="Transferase(Phosphotransferase) domain 1"/>
    <property type="match status" value="1"/>
</dbReference>
<organism evidence="21 22">
    <name type="scientific">Scylla paramamosain</name>
    <name type="common">Mud crab</name>
    <dbReference type="NCBI Taxonomy" id="85552"/>
    <lineage>
        <taxon>Eukaryota</taxon>
        <taxon>Metazoa</taxon>
        <taxon>Ecdysozoa</taxon>
        <taxon>Arthropoda</taxon>
        <taxon>Crustacea</taxon>
        <taxon>Multicrustacea</taxon>
        <taxon>Malacostraca</taxon>
        <taxon>Eumalacostraca</taxon>
        <taxon>Eucarida</taxon>
        <taxon>Decapoda</taxon>
        <taxon>Pleocyemata</taxon>
        <taxon>Brachyura</taxon>
        <taxon>Eubrachyura</taxon>
        <taxon>Portunoidea</taxon>
        <taxon>Portunidae</taxon>
        <taxon>Portuninae</taxon>
        <taxon>Scylla</taxon>
    </lineage>
</organism>
<dbReference type="InterPro" id="IPR001245">
    <property type="entry name" value="Ser-Thr/Tyr_kinase_cat_dom"/>
</dbReference>
<evidence type="ECO:0000256" key="7">
    <source>
        <dbReference type="ARBA" id="ARBA00022737"/>
    </source>
</evidence>
<dbReference type="SMART" id="SM00060">
    <property type="entry name" value="FN3"/>
    <property type="match status" value="3"/>
</dbReference>
<comment type="caution">
    <text evidence="21">The sequence shown here is derived from an EMBL/GenBank/DDBJ whole genome shotgun (WGS) entry which is preliminary data.</text>
</comment>
<evidence type="ECO:0000313" key="22">
    <source>
        <dbReference type="Proteomes" id="UP001487740"/>
    </source>
</evidence>
<feature type="region of interest" description="Disordered" evidence="18">
    <location>
        <begin position="352"/>
        <end position="375"/>
    </location>
</feature>
<keyword evidence="15" id="KW-0464">Manganese</keyword>
<dbReference type="SMART" id="SM00219">
    <property type="entry name" value="TyrKc"/>
    <property type="match status" value="1"/>
</dbReference>
<evidence type="ECO:0000256" key="13">
    <source>
        <dbReference type="ARBA" id="ARBA00023170"/>
    </source>
</evidence>
<evidence type="ECO:0000256" key="2">
    <source>
        <dbReference type="ARBA" id="ARBA00011902"/>
    </source>
</evidence>
<keyword evidence="22" id="KW-1185">Reference proteome</keyword>
<dbReference type="PROSITE" id="PS00109">
    <property type="entry name" value="PROTEIN_KINASE_TYR"/>
    <property type="match status" value="1"/>
</dbReference>
<protein>
    <recommendedName>
        <fullName evidence="2">receptor protein-tyrosine kinase</fullName>
        <ecNumber evidence="2">2.7.10.1</ecNumber>
    </recommendedName>
</protein>
<feature type="compositionally biased region" description="Low complexity" evidence="18">
    <location>
        <begin position="1201"/>
        <end position="1245"/>
    </location>
</feature>
<dbReference type="PANTHER" id="PTHR24416:SF525">
    <property type="entry name" value="INSULIN-LIKE RECEPTOR"/>
    <property type="match status" value="1"/>
</dbReference>
<accession>A0AAW0T182</accession>
<feature type="region of interest" description="Disordered" evidence="18">
    <location>
        <begin position="1110"/>
        <end position="1131"/>
    </location>
</feature>
<dbReference type="Gene3D" id="2.60.40.10">
    <property type="entry name" value="Immunoglobulins"/>
    <property type="match status" value="2"/>
</dbReference>
<feature type="domain" description="Fibronectin type-III" evidence="20">
    <location>
        <begin position="591"/>
        <end position="690"/>
    </location>
</feature>
<keyword evidence="12" id="KW-0472">Membrane</keyword>
<evidence type="ECO:0000256" key="10">
    <source>
        <dbReference type="ARBA" id="ARBA00022840"/>
    </source>
</evidence>
<keyword evidence="11" id="KW-1133">Transmembrane helix</keyword>
<evidence type="ECO:0000256" key="18">
    <source>
        <dbReference type="SAM" id="MobiDB-lite"/>
    </source>
</evidence>
<dbReference type="Proteomes" id="UP001487740">
    <property type="component" value="Unassembled WGS sequence"/>
</dbReference>
<evidence type="ECO:0000259" key="20">
    <source>
        <dbReference type="PROSITE" id="PS50853"/>
    </source>
</evidence>
<dbReference type="Pfam" id="PF07714">
    <property type="entry name" value="PK_Tyr_Ser-Thr"/>
    <property type="match status" value="1"/>
</dbReference>
<feature type="compositionally biased region" description="Polar residues" evidence="18">
    <location>
        <begin position="1111"/>
        <end position="1127"/>
    </location>
</feature>
<dbReference type="SUPFAM" id="SSF49265">
    <property type="entry name" value="Fibronectin type III"/>
    <property type="match status" value="2"/>
</dbReference>
<dbReference type="InterPro" id="IPR000719">
    <property type="entry name" value="Prot_kinase_dom"/>
</dbReference>
<dbReference type="GO" id="GO:0005524">
    <property type="term" value="F:ATP binding"/>
    <property type="evidence" value="ECO:0007669"/>
    <property type="project" value="UniProtKB-UniRule"/>
</dbReference>
<keyword evidence="9" id="KW-0418">Kinase</keyword>
<sequence length="1506" mass="165945">MQKEPLAVLPEAGELEGQCREGRGKSAPTFKTFKGRQRCECEEGGSPNLCGSPVVRSVSQAQCLTHCCSLGNLTIHYTGGGMIDGELQRYLRNVEEIRGYLKIINTNISSANILPNLRKIGGEHKVYGKFSLVMLDNPLLQSLDSWIQNLTIKSGGMFFQSNPRLCTAHIRHLTDTLINTAVVISATNGQEMLCQEETLKATARPSPLYGELAVFVESSTATRNTTYYVSYREARGNTSVSFRRDSCVSDLLWTVVEVSRPVAGGKQRLVVLKGLSPATRYALYVSTVRARSSIITATTTLFNLSQPGQVEWRSLNESSLQVWWTPPPLPQNVTVHQYLVTVLLRPAPRSSLSLESSRGYGSVSERQESTTKAQEIDNEEVCAVPSEPGCCSCETPRPQELTPQTSSTLDHFEEYLANSVSISVPQSEASLPIQINSLLNNSDTSEEDMLQYSSVLSQWLPWGARRSRVVPVDKDYFISADTPERHKIREKGERVPGHYVEHRDATPRKDANVMHLETSDTSITLHHLRHFSLYTVAVTACLQPAPCIRTPLSVDPNSNFSISEPVKCKLCSTVPAVVTAFTDASHAADIVPDNSLGVFQSNTSSSLVMSWLPPSFVNGRILYYFLRCTGPHGEPYERIVSPANREQHEERLSFSLNDLEAGNYSCKLAARSLKGYGNFTQPISFIVMSSSSPGENDRWVLWTALVGTAASLVVVAVVVPLWWWRWRRLRTNTVPDKLEDELLSPLYKDGFAPCERFHEKFILNRGDLVFLENLPPLGSGAYGLVLAGELQKGGHVTRVAVKTHSNFKSIEGIKQFQKEAEIMQHLDCHHIVQLLGVIADFTPVYLVMELMEGGDLKTYLQQYEKCVTDQTVLEMAVQAADGMAYLECKRVVHRDLAARNCFLDRSLTLKIGDFGRARNLESESNYLAMKELETPVRWMSPESLMGKHSTKSDVWSYGVLLWEMVTRGSRPYEHNSCTEVKLLVTEMKKHLDLPSPCPPPLAAVMVCAWSHCPSHRPTFRAITDFLLQYVSPEFQKRVQEVSFVHDLQTEAASDEDEFHLQQLINANPSTNTSTSDEDSPQWNPADHSWSATSPCRSVWPRQSIYMPCTEASVSPQKRQIHTNTDDNSGPEFCHRVQSFCRRDTTPVSSNVHTSYLSQETSHTWQPGTLNVVSGTCQHGRGSLVQYRNTDEVTLTSLPQTSRGGASKSSLRSAASNDSSPSVVTHSVPPVSSAPHTASCYSSSPSTTSRSLYYSSLLPSSSGSTAPESSSTFLTPPASLLIPLHTLHDTQLGAPLPHDSTCELHASPPLRRAAAMSSTLARAFPRLSDASVHSSVHLAAGNLPRRPATVFSRCIADIRLPKKLSLKSITLAQSNPSLAASEPLLSHHEAPIGSHSASPSISHLPVTPLSDSNTSLLSTRPLSIMNSFAIKLSHSEDQKYSTILPVACYSPETASAVSARPIPGSAPPTLLLTRKTQVFSATSDLGTGCHHRSRRYTSLTEDGGERQ</sequence>
<evidence type="ECO:0000259" key="19">
    <source>
        <dbReference type="PROSITE" id="PS50011"/>
    </source>
</evidence>
<dbReference type="SUPFAM" id="SSF56112">
    <property type="entry name" value="Protein kinase-like (PK-like)"/>
    <property type="match status" value="1"/>
</dbReference>
<evidence type="ECO:0000256" key="15">
    <source>
        <dbReference type="ARBA" id="ARBA00023211"/>
    </source>
</evidence>
<reference evidence="21 22" key="1">
    <citation type="submission" date="2023-03" db="EMBL/GenBank/DDBJ databases">
        <title>High-quality genome of Scylla paramamosain provides insights in environmental adaptation.</title>
        <authorList>
            <person name="Zhang L."/>
        </authorList>
    </citation>
    <scope>NUCLEOTIDE SEQUENCE [LARGE SCALE GENOMIC DNA]</scope>
    <source>
        <strain evidence="21">LZ_2023a</strain>
        <tissue evidence="21">Muscle</tissue>
    </source>
</reference>
<dbReference type="GO" id="GO:0004714">
    <property type="term" value="F:transmembrane receptor protein tyrosine kinase activity"/>
    <property type="evidence" value="ECO:0007669"/>
    <property type="project" value="UniProtKB-EC"/>
</dbReference>
<dbReference type="EMBL" id="JARAKH010000041">
    <property type="protein sequence ID" value="KAK8380766.1"/>
    <property type="molecule type" value="Genomic_DNA"/>
</dbReference>
<dbReference type="CDD" id="cd00192">
    <property type="entry name" value="PTKc"/>
    <property type="match status" value="1"/>
</dbReference>
<name>A0AAW0T182_SCYPA</name>
<keyword evidence="5" id="KW-0812">Transmembrane</keyword>
<evidence type="ECO:0000256" key="6">
    <source>
        <dbReference type="ARBA" id="ARBA00022729"/>
    </source>
</evidence>
<keyword evidence="6" id="KW-0732">Signal</keyword>
<keyword evidence="8 17" id="KW-0547">Nucleotide-binding</keyword>
<keyword evidence="10 17" id="KW-0067">ATP-binding</keyword>
<evidence type="ECO:0000256" key="16">
    <source>
        <dbReference type="ARBA" id="ARBA00051243"/>
    </source>
</evidence>
<evidence type="ECO:0000256" key="12">
    <source>
        <dbReference type="ARBA" id="ARBA00023136"/>
    </source>
</evidence>
<feature type="region of interest" description="Disordered" evidence="18">
    <location>
        <begin position="1067"/>
        <end position="1093"/>
    </location>
</feature>
<dbReference type="InterPro" id="IPR000494">
    <property type="entry name" value="Rcpt_L-dom"/>
</dbReference>
<keyword evidence="4" id="KW-0165">Cleavage on pair of basic residues</keyword>
<dbReference type="GO" id="GO:0005886">
    <property type="term" value="C:plasma membrane"/>
    <property type="evidence" value="ECO:0007669"/>
    <property type="project" value="TreeGrafter"/>
</dbReference>
<evidence type="ECO:0000256" key="5">
    <source>
        <dbReference type="ARBA" id="ARBA00022692"/>
    </source>
</evidence>
<evidence type="ECO:0000256" key="17">
    <source>
        <dbReference type="PROSITE-ProRule" id="PRU10141"/>
    </source>
</evidence>
<dbReference type="EC" id="2.7.10.1" evidence="2"/>
<dbReference type="Pfam" id="PF01030">
    <property type="entry name" value="Recep_L_domain"/>
    <property type="match status" value="1"/>
</dbReference>